<evidence type="ECO:0000313" key="9">
    <source>
        <dbReference type="EMBL" id="SCZ50702.1"/>
    </source>
</evidence>
<dbReference type="InterPro" id="IPR012327">
    <property type="entry name" value="MeTrfase_D12"/>
</dbReference>
<dbReference type="PANTHER" id="PTHR30481:SF3">
    <property type="entry name" value="DNA ADENINE METHYLASE"/>
    <property type="match status" value="1"/>
</dbReference>
<keyword evidence="5 8" id="KW-0949">S-adenosyl-L-methionine</keyword>
<feature type="binding site" evidence="7">
    <location>
        <position position="62"/>
    </location>
    <ligand>
        <name>S-adenosyl-L-methionine</name>
        <dbReference type="ChEBI" id="CHEBI:59789"/>
    </ligand>
</feature>
<evidence type="ECO:0000256" key="5">
    <source>
        <dbReference type="ARBA" id="ARBA00022691"/>
    </source>
</evidence>
<evidence type="ECO:0000313" key="10">
    <source>
        <dbReference type="Proteomes" id="UP000199648"/>
    </source>
</evidence>
<evidence type="ECO:0000256" key="8">
    <source>
        <dbReference type="RuleBase" id="RU361257"/>
    </source>
</evidence>
<dbReference type="RefSeq" id="WP_092992189.1">
    <property type="nucleotide sequence ID" value="NZ_FMWD01000001.1"/>
</dbReference>
<evidence type="ECO:0000256" key="7">
    <source>
        <dbReference type="PIRSR" id="PIRSR000398-1"/>
    </source>
</evidence>
<keyword evidence="4 8" id="KW-0808">Transferase</keyword>
<dbReference type="PIRSF" id="PIRSF000398">
    <property type="entry name" value="M_m6A_EcoRV"/>
    <property type="match status" value="1"/>
</dbReference>
<dbReference type="PROSITE" id="PS00092">
    <property type="entry name" value="N6_MTASE"/>
    <property type="match status" value="1"/>
</dbReference>
<keyword evidence="10" id="KW-1185">Reference proteome</keyword>
<dbReference type="InterPro" id="IPR029063">
    <property type="entry name" value="SAM-dependent_MTases_sf"/>
</dbReference>
<protein>
    <recommendedName>
        <fullName evidence="2 8">Site-specific DNA-methyltransferase (adenine-specific)</fullName>
        <ecNumber evidence="2 8">2.1.1.72</ecNumber>
    </recommendedName>
</protein>
<accession>A0A1G5PMJ6</accession>
<dbReference type="EC" id="2.1.1.72" evidence="2 8"/>
<evidence type="ECO:0000256" key="1">
    <source>
        <dbReference type="ARBA" id="ARBA00006594"/>
    </source>
</evidence>
<comment type="catalytic activity">
    <reaction evidence="6 8">
        <text>a 2'-deoxyadenosine in DNA + S-adenosyl-L-methionine = an N(6)-methyl-2'-deoxyadenosine in DNA + S-adenosyl-L-homocysteine + H(+)</text>
        <dbReference type="Rhea" id="RHEA:15197"/>
        <dbReference type="Rhea" id="RHEA-COMP:12418"/>
        <dbReference type="Rhea" id="RHEA-COMP:12419"/>
        <dbReference type="ChEBI" id="CHEBI:15378"/>
        <dbReference type="ChEBI" id="CHEBI:57856"/>
        <dbReference type="ChEBI" id="CHEBI:59789"/>
        <dbReference type="ChEBI" id="CHEBI:90615"/>
        <dbReference type="ChEBI" id="CHEBI:90616"/>
        <dbReference type="EC" id="2.1.1.72"/>
    </reaction>
</comment>
<dbReference type="Pfam" id="PF02086">
    <property type="entry name" value="MethyltransfD12"/>
    <property type="match status" value="1"/>
</dbReference>
<feature type="binding site" evidence="7">
    <location>
        <position position="22"/>
    </location>
    <ligand>
        <name>S-adenosyl-L-methionine</name>
        <dbReference type="ChEBI" id="CHEBI:59789"/>
    </ligand>
</feature>
<dbReference type="SUPFAM" id="SSF53335">
    <property type="entry name" value="S-adenosyl-L-methionine-dependent methyltransferases"/>
    <property type="match status" value="1"/>
</dbReference>
<dbReference type="Proteomes" id="UP000199648">
    <property type="component" value="Unassembled WGS sequence"/>
</dbReference>
<dbReference type="PRINTS" id="PR00505">
    <property type="entry name" value="D12N6MTFRASE"/>
</dbReference>
<dbReference type="GO" id="GO:0006298">
    <property type="term" value="P:mismatch repair"/>
    <property type="evidence" value="ECO:0007669"/>
    <property type="project" value="TreeGrafter"/>
</dbReference>
<sequence>MTISAPNGQPLNRPFLKWAGNKFRILDRVRSCLPAGKRLVEPFVGSGAVFLNTDYPHYLLSDSNRDLVELYSTLKTQGEEFIECCYALFRPENNREETYYRLRNEFNDTDDPVRRAALFLYLNRHGYNGLCRYNRSGGFNVPFGRYRRPYFPADEMKTFHRKAQRAVFRHEDFEKTMSRLKTGDVVYCDPPYVPLSASANFTAYSAGGFDLEAQRRLAAKARQAARSGIPVLISNHDTPETERLYTGCDIERFEVQRYISCNGEKRGKAGELLALYEPIHRNGQGV</sequence>
<feature type="binding site" evidence="7">
    <location>
        <position position="18"/>
    </location>
    <ligand>
        <name>S-adenosyl-L-methionine</name>
        <dbReference type="ChEBI" id="CHEBI:59789"/>
    </ligand>
</feature>
<dbReference type="OrthoDB" id="9805629at2"/>
<dbReference type="STRING" id="415747.SAMN03097708_00477"/>
<reference evidence="9 10" key="1">
    <citation type="submission" date="2016-10" db="EMBL/GenBank/DDBJ databases">
        <authorList>
            <person name="de Groot N.N."/>
        </authorList>
    </citation>
    <scope>NUCLEOTIDE SEQUENCE [LARGE SCALE GENOMIC DNA]</scope>
    <source>
        <strain evidence="9 10">HLD2</strain>
    </source>
</reference>
<dbReference type="InterPro" id="IPR023095">
    <property type="entry name" value="Ade_MeTrfase_dom_2"/>
</dbReference>
<dbReference type="GO" id="GO:0009307">
    <property type="term" value="P:DNA restriction-modification system"/>
    <property type="evidence" value="ECO:0007669"/>
    <property type="project" value="InterPro"/>
</dbReference>
<dbReference type="GO" id="GO:0043565">
    <property type="term" value="F:sequence-specific DNA binding"/>
    <property type="evidence" value="ECO:0007669"/>
    <property type="project" value="TreeGrafter"/>
</dbReference>
<gene>
    <name evidence="9" type="ORF">SAMN03097708_00477</name>
</gene>
<name>A0A1G5PMJ6_9GAMM</name>
<dbReference type="Gene3D" id="3.40.50.150">
    <property type="entry name" value="Vaccinia Virus protein VP39"/>
    <property type="match status" value="1"/>
</dbReference>
<dbReference type="EMBL" id="FMWD01000001">
    <property type="protein sequence ID" value="SCZ50702.1"/>
    <property type="molecule type" value="Genomic_DNA"/>
</dbReference>
<keyword evidence="3 8" id="KW-0489">Methyltransferase</keyword>
<evidence type="ECO:0000256" key="6">
    <source>
        <dbReference type="ARBA" id="ARBA00047942"/>
    </source>
</evidence>
<dbReference type="NCBIfam" id="TIGR00571">
    <property type="entry name" value="dam"/>
    <property type="match status" value="1"/>
</dbReference>
<dbReference type="PANTHER" id="PTHR30481">
    <property type="entry name" value="DNA ADENINE METHYLASE"/>
    <property type="match status" value="1"/>
</dbReference>
<dbReference type="AlphaFoldDB" id="A0A1G5PMJ6"/>
<dbReference type="GO" id="GO:0009007">
    <property type="term" value="F:site-specific DNA-methyltransferase (adenine-specific) activity"/>
    <property type="evidence" value="ECO:0007669"/>
    <property type="project" value="UniProtKB-UniRule"/>
</dbReference>
<dbReference type="InterPro" id="IPR002052">
    <property type="entry name" value="DNA_methylase_N6_adenine_CS"/>
</dbReference>
<dbReference type="GO" id="GO:1904047">
    <property type="term" value="F:S-adenosyl-L-methionine binding"/>
    <property type="evidence" value="ECO:0007669"/>
    <property type="project" value="TreeGrafter"/>
</dbReference>
<comment type="similarity">
    <text evidence="1 8">Belongs to the N(4)/N(6)-methyltransferase family.</text>
</comment>
<evidence type="ECO:0000256" key="2">
    <source>
        <dbReference type="ARBA" id="ARBA00011900"/>
    </source>
</evidence>
<dbReference type="InterPro" id="IPR012263">
    <property type="entry name" value="M_m6A_EcoRV"/>
</dbReference>
<dbReference type="Gene3D" id="1.10.1020.10">
    <property type="entry name" value="Adenine-specific Methyltransferase, Domain 2"/>
    <property type="match status" value="1"/>
</dbReference>
<feature type="binding site" evidence="7">
    <location>
        <position position="189"/>
    </location>
    <ligand>
        <name>S-adenosyl-L-methionine</name>
        <dbReference type="ChEBI" id="CHEBI:59789"/>
    </ligand>
</feature>
<evidence type="ECO:0000256" key="4">
    <source>
        <dbReference type="ARBA" id="ARBA00022679"/>
    </source>
</evidence>
<evidence type="ECO:0000256" key="3">
    <source>
        <dbReference type="ARBA" id="ARBA00022603"/>
    </source>
</evidence>
<proteinExistence type="inferred from homology"/>
<organism evidence="9 10">
    <name type="scientific">Thiohalomonas denitrificans</name>
    <dbReference type="NCBI Taxonomy" id="415747"/>
    <lineage>
        <taxon>Bacteria</taxon>
        <taxon>Pseudomonadati</taxon>
        <taxon>Pseudomonadota</taxon>
        <taxon>Gammaproteobacteria</taxon>
        <taxon>Thiohalomonadales</taxon>
        <taxon>Thiohalomonadaceae</taxon>
        <taxon>Thiohalomonas</taxon>
    </lineage>
</organism>
<dbReference type="GO" id="GO:0032259">
    <property type="term" value="P:methylation"/>
    <property type="evidence" value="ECO:0007669"/>
    <property type="project" value="UniProtKB-KW"/>
</dbReference>